<accession>A0A8H7DXQ6</accession>
<feature type="compositionally biased region" description="Basic and acidic residues" evidence="1">
    <location>
        <begin position="308"/>
        <end position="317"/>
    </location>
</feature>
<feature type="transmembrane region" description="Helical" evidence="2">
    <location>
        <begin position="141"/>
        <end position="162"/>
    </location>
</feature>
<feature type="compositionally biased region" description="Polar residues" evidence="1">
    <location>
        <begin position="328"/>
        <end position="364"/>
    </location>
</feature>
<dbReference type="VEuPathDB" id="FungiDB:PC9H_000344"/>
<keyword evidence="4" id="KW-1185">Reference proteome</keyword>
<protein>
    <submittedName>
        <fullName evidence="3">Uncharacterized protein</fullName>
    </submittedName>
</protein>
<gene>
    <name evidence="3" type="ORF">PC9H_000344</name>
</gene>
<keyword evidence="2" id="KW-0472">Membrane</keyword>
<feature type="transmembrane region" description="Helical" evidence="2">
    <location>
        <begin position="211"/>
        <end position="233"/>
    </location>
</feature>
<dbReference type="AlphaFoldDB" id="A0A8H7DXQ6"/>
<dbReference type="RefSeq" id="XP_036635847.1">
    <property type="nucleotide sequence ID" value="XM_036770002.1"/>
</dbReference>
<dbReference type="GeneID" id="59370185"/>
<reference evidence="3" key="1">
    <citation type="submission" date="2019-07" db="EMBL/GenBank/DDBJ databases">
        <authorList>
            <person name="Palmer J.M."/>
        </authorList>
    </citation>
    <scope>NUCLEOTIDE SEQUENCE</scope>
    <source>
        <strain evidence="3">PC9</strain>
    </source>
</reference>
<keyword evidence="2" id="KW-1133">Transmembrane helix</keyword>
<dbReference type="Proteomes" id="UP000623687">
    <property type="component" value="Unassembled WGS sequence"/>
</dbReference>
<evidence type="ECO:0000313" key="4">
    <source>
        <dbReference type="Proteomes" id="UP000623687"/>
    </source>
</evidence>
<feature type="transmembrane region" description="Helical" evidence="2">
    <location>
        <begin position="73"/>
        <end position="91"/>
    </location>
</feature>
<evidence type="ECO:0000313" key="3">
    <source>
        <dbReference type="EMBL" id="KAF7440003.1"/>
    </source>
</evidence>
<proteinExistence type="predicted"/>
<feature type="transmembrane region" description="Helical" evidence="2">
    <location>
        <begin position="39"/>
        <end position="61"/>
    </location>
</feature>
<feature type="region of interest" description="Disordered" evidence="1">
    <location>
        <begin position="306"/>
        <end position="373"/>
    </location>
</feature>
<evidence type="ECO:0000256" key="2">
    <source>
        <dbReference type="SAM" id="Phobius"/>
    </source>
</evidence>
<feature type="transmembrane region" description="Helical" evidence="2">
    <location>
        <begin position="182"/>
        <end position="199"/>
    </location>
</feature>
<feature type="transmembrane region" description="Helical" evidence="2">
    <location>
        <begin position="239"/>
        <end position="259"/>
    </location>
</feature>
<name>A0A8H7DXQ6_PLEOS</name>
<dbReference type="EMBL" id="JACETU010000001">
    <property type="protein sequence ID" value="KAF7440003.1"/>
    <property type="molecule type" value="Genomic_DNA"/>
</dbReference>
<organism evidence="3 4">
    <name type="scientific">Pleurotus ostreatus</name>
    <name type="common">Oyster mushroom</name>
    <name type="synonym">White-rot fungus</name>
    <dbReference type="NCBI Taxonomy" id="5322"/>
    <lineage>
        <taxon>Eukaryota</taxon>
        <taxon>Fungi</taxon>
        <taxon>Dikarya</taxon>
        <taxon>Basidiomycota</taxon>
        <taxon>Agaricomycotina</taxon>
        <taxon>Agaricomycetes</taxon>
        <taxon>Agaricomycetidae</taxon>
        <taxon>Agaricales</taxon>
        <taxon>Pleurotineae</taxon>
        <taxon>Pleurotaceae</taxon>
        <taxon>Pleurotus</taxon>
    </lineage>
</organism>
<comment type="caution">
    <text evidence="3">The sequence shown here is derived from an EMBL/GenBank/DDBJ whole genome shotgun (WGS) entry which is preliminary data.</text>
</comment>
<sequence length="403" mass="44840">MTDWQSDSKISRNEGRLSLFVTETRRSIDRGTSASLSRLVHVFIGIFIWECVIFLSMDWRYARHMKRERPQMILGFLNRYFLLAGLIGLIVDDTVTTTVGSLTADPYTSLQLQLCTSIAIELASTGLTLRILAVWGRMVPVTVFFCVCLLVQASLFLEAPIVGCVITNTGNLTPTLGYTFNTPYFLILFASAGWVYFFPCKKVPLCNRISLSELCWFGAAFLASLVNTVFIRLNLNRVMAIIAVVPSTVVISIASGRVIRLWAESHRAFVRPETTEQRSTATQCSAYKQTRFSLLKRWLSHLGSPTREALDSPDFRRLSSPSSSHGSTVQARDSTRQSSITLPSLNSPSSTYIPNRASQNPSTRLDSDSETSAMGDRYDLDAQLVATERRNFAGTIGISLLKV</sequence>
<dbReference type="OrthoDB" id="10323610at2759"/>
<feature type="transmembrane region" description="Helical" evidence="2">
    <location>
        <begin position="111"/>
        <end position="129"/>
    </location>
</feature>
<evidence type="ECO:0000256" key="1">
    <source>
        <dbReference type="SAM" id="MobiDB-lite"/>
    </source>
</evidence>
<keyword evidence="2" id="KW-0812">Transmembrane</keyword>